<organism evidence="1 2">
    <name type="scientific">Dendrobium chrysotoxum</name>
    <name type="common">Orchid</name>
    <dbReference type="NCBI Taxonomy" id="161865"/>
    <lineage>
        <taxon>Eukaryota</taxon>
        <taxon>Viridiplantae</taxon>
        <taxon>Streptophyta</taxon>
        <taxon>Embryophyta</taxon>
        <taxon>Tracheophyta</taxon>
        <taxon>Spermatophyta</taxon>
        <taxon>Magnoliopsida</taxon>
        <taxon>Liliopsida</taxon>
        <taxon>Asparagales</taxon>
        <taxon>Orchidaceae</taxon>
        <taxon>Epidendroideae</taxon>
        <taxon>Malaxideae</taxon>
        <taxon>Dendrobiinae</taxon>
        <taxon>Dendrobium</taxon>
    </lineage>
</organism>
<gene>
    <name evidence="1" type="ORF">IEQ34_016381</name>
</gene>
<dbReference type="AlphaFoldDB" id="A0AAV7GFY3"/>
<protein>
    <submittedName>
        <fullName evidence="1">Uncharacterized protein</fullName>
    </submittedName>
</protein>
<dbReference type="EMBL" id="JAGFBR010000015">
    <property type="protein sequence ID" value="KAH0454457.1"/>
    <property type="molecule type" value="Genomic_DNA"/>
</dbReference>
<name>A0AAV7GFY3_DENCH</name>
<reference evidence="1 2" key="1">
    <citation type="journal article" date="2021" name="Hortic Res">
        <title>Chromosome-scale assembly of the Dendrobium chrysotoxum genome enhances the understanding of orchid evolution.</title>
        <authorList>
            <person name="Zhang Y."/>
            <person name="Zhang G.Q."/>
            <person name="Zhang D."/>
            <person name="Liu X.D."/>
            <person name="Xu X.Y."/>
            <person name="Sun W.H."/>
            <person name="Yu X."/>
            <person name="Zhu X."/>
            <person name="Wang Z.W."/>
            <person name="Zhao X."/>
            <person name="Zhong W.Y."/>
            <person name="Chen H."/>
            <person name="Yin W.L."/>
            <person name="Huang T."/>
            <person name="Niu S.C."/>
            <person name="Liu Z.J."/>
        </authorList>
    </citation>
    <scope>NUCLEOTIDE SEQUENCE [LARGE SCALE GENOMIC DNA]</scope>
    <source>
        <strain evidence="1">Lindl</strain>
    </source>
</reference>
<keyword evidence="2" id="KW-1185">Reference proteome</keyword>
<evidence type="ECO:0000313" key="2">
    <source>
        <dbReference type="Proteomes" id="UP000775213"/>
    </source>
</evidence>
<dbReference type="Proteomes" id="UP000775213">
    <property type="component" value="Unassembled WGS sequence"/>
</dbReference>
<evidence type="ECO:0000313" key="1">
    <source>
        <dbReference type="EMBL" id="KAH0454457.1"/>
    </source>
</evidence>
<comment type="caution">
    <text evidence="1">The sequence shown here is derived from an EMBL/GenBank/DDBJ whole genome shotgun (WGS) entry which is preliminary data.</text>
</comment>
<proteinExistence type="predicted"/>
<accession>A0AAV7GFY3</accession>
<sequence length="215" mass="23759">MTFELEIFLIHRLPHSTYRRIEKFFEQSLRPPLALLKKTQQRYDGSTNQKSCHGDRSPLIQTSGKMHTSIKCSNVVTCEKEFAAAIANSPRNESGTDEALVTVAIDLSFTVVSGFFDLAACLHVFLLVASGVGFGFSEFLYFHGGSSVIDPGFLNGKDSIRSFRDDLNGVSSSSIFPDLKVTSHRGLPTLWISKEEVLALAAPFEFALVEKFLGM</sequence>